<keyword evidence="3 8" id="KW-0808">Transferase</keyword>
<dbReference type="PANTHER" id="PTHR23117:SF13">
    <property type="entry name" value="GUANYLATE KINASE"/>
    <property type="match status" value="1"/>
</dbReference>
<gene>
    <name evidence="8" type="primary">GUK1</name>
    <name evidence="8" type="ORF">V5O48_007359</name>
</gene>
<dbReference type="Gene3D" id="3.30.63.10">
    <property type="entry name" value="Guanylate Kinase phosphate binding domain"/>
    <property type="match status" value="1"/>
</dbReference>
<evidence type="ECO:0000256" key="4">
    <source>
        <dbReference type="ARBA" id="ARBA00022741"/>
    </source>
</evidence>
<keyword evidence="4" id="KW-0547">Nucleotide-binding</keyword>
<accession>A0ABR3FH38</accession>
<evidence type="ECO:0000256" key="5">
    <source>
        <dbReference type="ARBA" id="ARBA00022777"/>
    </source>
</evidence>
<dbReference type="InterPro" id="IPR008145">
    <property type="entry name" value="GK/Ca_channel_bsu"/>
</dbReference>
<dbReference type="InterPro" id="IPR027417">
    <property type="entry name" value="P-loop_NTPase"/>
</dbReference>
<sequence length="204" mass="22905">MAALADFLRPLVLSGPSGVGKSTLLQRLFAEFPDKFGFSVSHTTRSPRPGEIDGKQYHFVTRERFLELLKEDAFIEHAEFSGNFYGTSFETVRAVEQQGRRCILDIEAQGVRQIKATDLNPVFCFIAPPSLTALRQRLQNRGTETEASVQKRLSMALKEIEYAKEPKVHEVVIVNDDVERAYQTLKKLALGEKVVGDPLPPLDD</sequence>
<evidence type="ECO:0000256" key="2">
    <source>
        <dbReference type="ARBA" id="ARBA00012961"/>
    </source>
</evidence>
<dbReference type="PANTHER" id="PTHR23117">
    <property type="entry name" value="GUANYLATE KINASE-RELATED"/>
    <property type="match status" value="1"/>
</dbReference>
<keyword evidence="9" id="KW-1185">Reference proteome</keyword>
<dbReference type="InterPro" id="IPR020590">
    <property type="entry name" value="Guanylate_kinase_CS"/>
</dbReference>
<evidence type="ECO:0000313" key="9">
    <source>
        <dbReference type="Proteomes" id="UP001465976"/>
    </source>
</evidence>
<dbReference type="SUPFAM" id="SSF52540">
    <property type="entry name" value="P-loop containing nucleoside triphosphate hydrolases"/>
    <property type="match status" value="1"/>
</dbReference>
<evidence type="ECO:0000256" key="6">
    <source>
        <dbReference type="ARBA" id="ARBA00022840"/>
    </source>
</evidence>
<dbReference type="SMART" id="SM00072">
    <property type="entry name" value="GuKc"/>
    <property type="match status" value="1"/>
</dbReference>
<dbReference type="EC" id="2.7.4.8" evidence="2"/>
<dbReference type="Gene3D" id="3.40.50.300">
    <property type="entry name" value="P-loop containing nucleotide triphosphate hydrolases"/>
    <property type="match status" value="1"/>
</dbReference>
<dbReference type="InterPro" id="IPR017665">
    <property type="entry name" value="Guanylate_kinase"/>
</dbReference>
<dbReference type="Pfam" id="PF00625">
    <property type="entry name" value="Guanylate_kin"/>
    <property type="match status" value="1"/>
</dbReference>
<protein>
    <recommendedName>
        <fullName evidence="2">guanylate kinase</fullName>
        <ecNumber evidence="2">2.7.4.8</ecNumber>
    </recommendedName>
</protein>
<dbReference type="InterPro" id="IPR008144">
    <property type="entry name" value="Guanylate_kin-like_dom"/>
</dbReference>
<comment type="similarity">
    <text evidence="1">Belongs to the guanylate kinase family.</text>
</comment>
<dbReference type="CDD" id="cd00071">
    <property type="entry name" value="GMPK"/>
    <property type="match status" value="1"/>
</dbReference>
<comment type="caution">
    <text evidence="8">The sequence shown here is derived from an EMBL/GenBank/DDBJ whole genome shotgun (WGS) entry which is preliminary data.</text>
</comment>
<proteinExistence type="inferred from homology"/>
<evidence type="ECO:0000256" key="1">
    <source>
        <dbReference type="ARBA" id="ARBA00005790"/>
    </source>
</evidence>
<dbReference type="NCBIfam" id="TIGR03263">
    <property type="entry name" value="guanyl_kin"/>
    <property type="match status" value="1"/>
</dbReference>
<feature type="domain" description="Guanylate kinase-like" evidence="7">
    <location>
        <begin position="8"/>
        <end position="190"/>
    </location>
</feature>
<dbReference type="Proteomes" id="UP001465976">
    <property type="component" value="Unassembled WGS sequence"/>
</dbReference>
<evidence type="ECO:0000259" key="7">
    <source>
        <dbReference type="PROSITE" id="PS50052"/>
    </source>
</evidence>
<evidence type="ECO:0000256" key="3">
    <source>
        <dbReference type="ARBA" id="ARBA00022679"/>
    </source>
</evidence>
<dbReference type="PROSITE" id="PS50052">
    <property type="entry name" value="GUANYLATE_KINASE_2"/>
    <property type="match status" value="1"/>
</dbReference>
<evidence type="ECO:0000313" key="8">
    <source>
        <dbReference type="EMBL" id="KAL0574609.1"/>
    </source>
</evidence>
<name>A0ABR3FH38_9AGAR</name>
<dbReference type="EMBL" id="JBAHYK010000382">
    <property type="protein sequence ID" value="KAL0574609.1"/>
    <property type="molecule type" value="Genomic_DNA"/>
</dbReference>
<keyword evidence="5 8" id="KW-0418">Kinase</keyword>
<dbReference type="PROSITE" id="PS00856">
    <property type="entry name" value="GUANYLATE_KINASE_1"/>
    <property type="match status" value="1"/>
</dbReference>
<keyword evidence="6" id="KW-0067">ATP-binding</keyword>
<reference evidence="8 9" key="1">
    <citation type="submission" date="2024-02" db="EMBL/GenBank/DDBJ databases">
        <title>A draft genome for the cacao thread blight pathogen Marasmius crinis-equi.</title>
        <authorList>
            <person name="Cohen S.P."/>
            <person name="Baruah I.K."/>
            <person name="Amoako-Attah I."/>
            <person name="Bukari Y."/>
            <person name="Meinhardt L.W."/>
            <person name="Bailey B.A."/>
        </authorList>
    </citation>
    <scope>NUCLEOTIDE SEQUENCE [LARGE SCALE GENOMIC DNA]</scope>
    <source>
        <strain evidence="8 9">GH-76</strain>
    </source>
</reference>
<organism evidence="8 9">
    <name type="scientific">Marasmius crinis-equi</name>
    <dbReference type="NCBI Taxonomy" id="585013"/>
    <lineage>
        <taxon>Eukaryota</taxon>
        <taxon>Fungi</taxon>
        <taxon>Dikarya</taxon>
        <taxon>Basidiomycota</taxon>
        <taxon>Agaricomycotina</taxon>
        <taxon>Agaricomycetes</taxon>
        <taxon>Agaricomycetidae</taxon>
        <taxon>Agaricales</taxon>
        <taxon>Marasmiineae</taxon>
        <taxon>Marasmiaceae</taxon>
        <taxon>Marasmius</taxon>
    </lineage>
</organism>
<dbReference type="GO" id="GO:0004385">
    <property type="term" value="F:GMP kinase activity"/>
    <property type="evidence" value="ECO:0007669"/>
    <property type="project" value="UniProtKB-EC"/>
</dbReference>